<reference evidence="4" key="1">
    <citation type="journal article" date="2014" name="Front. Microbiol.">
        <title>High frequency of phylogenetically diverse reductive dehalogenase-homologous genes in deep subseafloor sedimentary metagenomes.</title>
        <authorList>
            <person name="Kawai M."/>
            <person name="Futagami T."/>
            <person name="Toyoda A."/>
            <person name="Takaki Y."/>
            <person name="Nishi S."/>
            <person name="Hori S."/>
            <person name="Arai W."/>
            <person name="Tsubouchi T."/>
            <person name="Morono Y."/>
            <person name="Uchiyama I."/>
            <person name="Ito T."/>
            <person name="Fujiyama A."/>
            <person name="Inagaki F."/>
            <person name="Takami H."/>
        </authorList>
    </citation>
    <scope>NUCLEOTIDE SEQUENCE</scope>
    <source>
        <strain evidence="4">Expedition CK06-06</strain>
    </source>
</reference>
<protein>
    <recommendedName>
        <fullName evidence="3">Nudix hydrolase domain-containing protein</fullName>
    </recommendedName>
</protein>
<proteinExistence type="predicted"/>
<dbReference type="AlphaFoldDB" id="X1K6G4"/>
<accession>X1K6G4</accession>
<evidence type="ECO:0000259" key="3">
    <source>
        <dbReference type="PROSITE" id="PS51462"/>
    </source>
</evidence>
<feature type="non-terminal residue" evidence="4">
    <location>
        <position position="115"/>
    </location>
</feature>
<evidence type="ECO:0000256" key="2">
    <source>
        <dbReference type="ARBA" id="ARBA00022801"/>
    </source>
</evidence>
<dbReference type="PANTHER" id="PTHR43046">
    <property type="entry name" value="GDP-MANNOSE MANNOSYL HYDROLASE"/>
    <property type="match status" value="1"/>
</dbReference>
<keyword evidence="2" id="KW-0378">Hydrolase</keyword>
<dbReference type="Pfam" id="PF00293">
    <property type="entry name" value="NUDIX"/>
    <property type="match status" value="1"/>
</dbReference>
<sequence length="115" mass="13436">MRNKHKKEIEILVRAIIQNNGKILVCRKIGKRYYFFPGGHVEFGESSKKALARELKEELAINIKEASFIGGSEHLFIEDGIKHHEINLSFQVLPEKLDTKSKENHLRFFLFDKKK</sequence>
<dbReference type="Gene3D" id="3.90.79.10">
    <property type="entry name" value="Nucleoside Triphosphate Pyrophosphohydrolase"/>
    <property type="match status" value="1"/>
</dbReference>
<organism evidence="4">
    <name type="scientific">marine sediment metagenome</name>
    <dbReference type="NCBI Taxonomy" id="412755"/>
    <lineage>
        <taxon>unclassified sequences</taxon>
        <taxon>metagenomes</taxon>
        <taxon>ecological metagenomes</taxon>
    </lineage>
</organism>
<dbReference type="GO" id="GO:0016787">
    <property type="term" value="F:hydrolase activity"/>
    <property type="evidence" value="ECO:0007669"/>
    <property type="project" value="UniProtKB-KW"/>
</dbReference>
<dbReference type="InterPro" id="IPR000086">
    <property type="entry name" value="NUDIX_hydrolase_dom"/>
</dbReference>
<gene>
    <name evidence="4" type="ORF">S06H3_22749</name>
</gene>
<dbReference type="InterPro" id="IPR015797">
    <property type="entry name" value="NUDIX_hydrolase-like_dom_sf"/>
</dbReference>
<dbReference type="PANTHER" id="PTHR43046:SF14">
    <property type="entry name" value="MUTT_NUDIX FAMILY PROTEIN"/>
    <property type="match status" value="1"/>
</dbReference>
<comment type="cofactor">
    <cofactor evidence="1">
        <name>Mg(2+)</name>
        <dbReference type="ChEBI" id="CHEBI:18420"/>
    </cofactor>
</comment>
<dbReference type="PROSITE" id="PS51462">
    <property type="entry name" value="NUDIX"/>
    <property type="match status" value="1"/>
</dbReference>
<evidence type="ECO:0000313" key="4">
    <source>
        <dbReference type="EMBL" id="GAI02597.1"/>
    </source>
</evidence>
<comment type="caution">
    <text evidence="4">The sequence shown here is derived from an EMBL/GenBank/DDBJ whole genome shotgun (WGS) entry which is preliminary data.</text>
</comment>
<feature type="domain" description="Nudix hydrolase" evidence="3">
    <location>
        <begin position="3"/>
        <end position="115"/>
    </location>
</feature>
<name>X1K6G4_9ZZZZ</name>
<dbReference type="EMBL" id="BARV01012223">
    <property type="protein sequence ID" value="GAI02597.1"/>
    <property type="molecule type" value="Genomic_DNA"/>
</dbReference>
<dbReference type="SUPFAM" id="SSF55811">
    <property type="entry name" value="Nudix"/>
    <property type="match status" value="1"/>
</dbReference>
<evidence type="ECO:0000256" key="1">
    <source>
        <dbReference type="ARBA" id="ARBA00001946"/>
    </source>
</evidence>